<protein>
    <submittedName>
        <fullName evidence="1">Uncharacterized protein</fullName>
    </submittedName>
</protein>
<gene>
    <name evidence="1" type="ORF">GCM10022267_83060</name>
</gene>
<evidence type="ECO:0000313" key="2">
    <source>
        <dbReference type="Proteomes" id="UP001500711"/>
    </source>
</evidence>
<proteinExistence type="predicted"/>
<sequence length="63" mass="6843">MSSHSDNELPSARSAHMWIKPTVTSRGLACHREGETYVTLTWGTKEGAGALTSDTNSLRRPQG</sequence>
<dbReference type="Proteomes" id="UP001500711">
    <property type="component" value="Unassembled WGS sequence"/>
</dbReference>
<organism evidence="1 2">
    <name type="scientific">Lentzea roselyniae</name>
    <dbReference type="NCBI Taxonomy" id="531940"/>
    <lineage>
        <taxon>Bacteria</taxon>
        <taxon>Bacillati</taxon>
        <taxon>Actinomycetota</taxon>
        <taxon>Actinomycetes</taxon>
        <taxon>Pseudonocardiales</taxon>
        <taxon>Pseudonocardiaceae</taxon>
        <taxon>Lentzea</taxon>
    </lineage>
</organism>
<evidence type="ECO:0000313" key="1">
    <source>
        <dbReference type="EMBL" id="GAA3683661.1"/>
    </source>
</evidence>
<name>A0ABP7CC33_9PSEU</name>
<reference evidence="2" key="1">
    <citation type="journal article" date="2019" name="Int. J. Syst. Evol. Microbiol.">
        <title>The Global Catalogue of Microorganisms (GCM) 10K type strain sequencing project: providing services to taxonomists for standard genome sequencing and annotation.</title>
        <authorList>
            <consortium name="The Broad Institute Genomics Platform"/>
            <consortium name="The Broad Institute Genome Sequencing Center for Infectious Disease"/>
            <person name="Wu L."/>
            <person name="Ma J."/>
        </authorList>
    </citation>
    <scope>NUCLEOTIDE SEQUENCE [LARGE SCALE GENOMIC DNA]</scope>
    <source>
        <strain evidence="2">JCM 17494</strain>
    </source>
</reference>
<keyword evidence="2" id="KW-1185">Reference proteome</keyword>
<accession>A0ABP7CC33</accession>
<comment type="caution">
    <text evidence="1">The sequence shown here is derived from an EMBL/GenBank/DDBJ whole genome shotgun (WGS) entry which is preliminary data.</text>
</comment>
<dbReference type="EMBL" id="BAABBE010000043">
    <property type="protein sequence ID" value="GAA3683661.1"/>
    <property type="molecule type" value="Genomic_DNA"/>
</dbReference>